<keyword evidence="4" id="KW-1185">Reference proteome</keyword>
<feature type="domain" description="Uncharacterised" evidence="2">
    <location>
        <begin position="18"/>
        <end position="197"/>
    </location>
</feature>
<gene>
    <name evidence="3" type="ORF">PQR66_27565</name>
</gene>
<evidence type="ECO:0000313" key="4">
    <source>
        <dbReference type="Proteomes" id="UP001629249"/>
    </source>
</evidence>
<protein>
    <submittedName>
        <fullName evidence="3">TraI domain-containing protein</fullName>
    </submittedName>
</protein>
<dbReference type="Pfam" id="PF07514">
    <property type="entry name" value="TraI_2"/>
    <property type="match status" value="1"/>
</dbReference>
<dbReference type="RefSeq" id="WP_408330592.1">
    <property type="nucleotide sequence ID" value="NZ_JAQQFH010000015.1"/>
</dbReference>
<name>A0ABW8ZWW4_9BURK</name>
<sequence length="482" mass="51577">MTTAALHKPLAASALVEQHRRRVDLIEQCANEARRTEFDRKWLSVLLRCADWFSSLPLNAEFYREPGGAFRFTVETAFYAMRLAGGQKFGTNLTSEKRRRIEPQYNYAVFLAAVCSGLDEPHRHFVVTRERDMAEWNPSAHGAAASWLGEAPYRVGLRQTPLPVERMRTGMLAQMLIGPELLGGLDAEVLSELFGAINPSMRPLDAESLTHKVVRQAIVTAGDFDRKAQRAVFEPVQFAVPSALDVAAVLQPVVTPAGATATQPTSGGPPVHVAQATRPAESTPPAAAAAQSVPPQAAAEPALAGSGTPQTPVVPSVTARASKSLMDVIEIEPDTTQGVAPVAAQGGSVREKSADQLGLPFAGDDARVSTAVNPADVPSTSAQHRPVGSPDPQTFEEVLNGAPNIIRELFRALREDVAGGKAKVVWSEKGLVVTKRLIGNYGVTSDALVEHLRKRNLLLTNANGEITLAPRAGELIVARSMP</sequence>
<dbReference type="Proteomes" id="UP001629249">
    <property type="component" value="Unassembled WGS sequence"/>
</dbReference>
<proteinExistence type="predicted"/>
<comment type="caution">
    <text evidence="3">The sequence shown here is derived from an EMBL/GenBank/DDBJ whole genome shotgun (WGS) entry which is preliminary data.</text>
</comment>
<feature type="compositionally biased region" description="Low complexity" evidence="1">
    <location>
        <begin position="276"/>
        <end position="302"/>
    </location>
</feature>
<evidence type="ECO:0000259" key="2">
    <source>
        <dbReference type="Pfam" id="PF07514"/>
    </source>
</evidence>
<evidence type="ECO:0000313" key="3">
    <source>
        <dbReference type="EMBL" id="MFL9886828.1"/>
    </source>
</evidence>
<dbReference type="InterPro" id="IPR011119">
    <property type="entry name" value="Unchr_helicase_relaxase_TraI"/>
</dbReference>
<feature type="region of interest" description="Disordered" evidence="1">
    <location>
        <begin position="258"/>
        <end position="314"/>
    </location>
</feature>
<dbReference type="Gene3D" id="1.10.3210.40">
    <property type="match status" value="1"/>
</dbReference>
<organism evidence="3 4">
    <name type="scientific">Paraburkholderia agricolaris</name>
    <dbReference type="NCBI Taxonomy" id="2152888"/>
    <lineage>
        <taxon>Bacteria</taxon>
        <taxon>Pseudomonadati</taxon>
        <taxon>Pseudomonadota</taxon>
        <taxon>Betaproteobacteria</taxon>
        <taxon>Burkholderiales</taxon>
        <taxon>Burkholderiaceae</taxon>
        <taxon>Paraburkholderia</taxon>
    </lineage>
</organism>
<reference evidence="3 4" key="1">
    <citation type="journal article" date="2024" name="Chem. Sci.">
        <title>Discovery of megapolipeptins by genome mining of a Burkholderiales bacteria collection.</title>
        <authorList>
            <person name="Paulo B.S."/>
            <person name="Recchia M.J.J."/>
            <person name="Lee S."/>
            <person name="Fergusson C.H."/>
            <person name="Romanowski S.B."/>
            <person name="Hernandez A."/>
            <person name="Krull N."/>
            <person name="Liu D.Y."/>
            <person name="Cavanagh H."/>
            <person name="Bos A."/>
            <person name="Gray C.A."/>
            <person name="Murphy B.T."/>
            <person name="Linington R.G."/>
            <person name="Eustaquio A.S."/>
        </authorList>
    </citation>
    <scope>NUCLEOTIDE SEQUENCE [LARGE SCALE GENOMIC DNA]</scope>
    <source>
        <strain evidence="3 4">RL16-012-BIC-B</strain>
    </source>
</reference>
<evidence type="ECO:0000256" key="1">
    <source>
        <dbReference type="SAM" id="MobiDB-lite"/>
    </source>
</evidence>
<dbReference type="EMBL" id="JAQQFN010000023">
    <property type="protein sequence ID" value="MFL9886828.1"/>
    <property type="molecule type" value="Genomic_DNA"/>
</dbReference>
<accession>A0ABW8ZWW4</accession>